<organism evidence="2 3">
    <name type="scientific">Mycena sanguinolenta</name>
    <dbReference type="NCBI Taxonomy" id="230812"/>
    <lineage>
        <taxon>Eukaryota</taxon>
        <taxon>Fungi</taxon>
        <taxon>Dikarya</taxon>
        <taxon>Basidiomycota</taxon>
        <taxon>Agaricomycotina</taxon>
        <taxon>Agaricomycetes</taxon>
        <taxon>Agaricomycetidae</taxon>
        <taxon>Agaricales</taxon>
        <taxon>Marasmiineae</taxon>
        <taxon>Mycenaceae</taxon>
        <taxon>Mycena</taxon>
    </lineage>
</organism>
<feature type="compositionally biased region" description="Acidic residues" evidence="1">
    <location>
        <begin position="245"/>
        <end position="257"/>
    </location>
</feature>
<dbReference type="Proteomes" id="UP000623467">
    <property type="component" value="Unassembled WGS sequence"/>
</dbReference>
<feature type="compositionally biased region" description="Polar residues" evidence="1">
    <location>
        <begin position="107"/>
        <end position="118"/>
    </location>
</feature>
<feature type="region of interest" description="Disordered" evidence="1">
    <location>
        <begin position="568"/>
        <end position="602"/>
    </location>
</feature>
<accession>A0A8H6ZI51</accession>
<keyword evidence="3" id="KW-1185">Reference proteome</keyword>
<feature type="region of interest" description="Disordered" evidence="1">
    <location>
        <begin position="107"/>
        <end position="140"/>
    </location>
</feature>
<dbReference type="AlphaFoldDB" id="A0A8H6ZI51"/>
<name>A0A8H6ZI51_9AGAR</name>
<comment type="caution">
    <text evidence="2">The sequence shown here is derived from an EMBL/GenBank/DDBJ whole genome shotgun (WGS) entry which is preliminary data.</text>
</comment>
<evidence type="ECO:0000313" key="2">
    <source>
        <dbReference type="EMBL" id="KAF7377326.1"/>
    </source>
</evidence>
<feature type="region of interest" description="Disordered" evidence="1">
    <location>
        <begin position="161"/>
        <end position="277"/>
    </location>
</feature>
<reference evidence="2" key="1">
    <citation type="submission" date="2020-05" db="EMBL/GenBank/DDBJ databases">
        <title>Mycena genomes resolve the evolution of fungal bioluminescence.</title>
        <authorList>
            <person name="Tsai I.J."/>
        </authorList>
    </citation>
    <scope>NUCLEOTIDE SEQUENCE</scope>
    <source>
        <strain evidence="2">160909Yilan</strain>
    </source>
</reference>
<feature type="compositionally biased region" description="Basic and acidic residues" evidence="1">
    <location>
        <begin position="175"/>
        <end position="184"/>
    </location>
</feature>
<dbReference type="OrthoDB" id="3062345at2759"/>
<sequence length="602" mass="68342">MQQSGFPRDRQQHQHPTHDYDSFEDDLYGSPPRLDNNLRGPQYQRRSHEYSYGEDLHPLQLEMMNDIRREESLHIEERVYRTMDPAPPSMHRQYGIGRGPPPVRSTSFNPGTLPSTAIPTPLTGRRSRSTQLPAVHDAPVQTSSVQMADIEALFQRVSLQQEERHREQMAQVSRQQEEHHREQMEQNQALHARMDSLERRSQPPVSVQRGGFSGRARNNSPEPRDLPVADDGPGTAGEEVRIVDDGVEADDESDEEGGEGKRKRKKKKVKTDEGKTQTAIQTLSTKLFRGACGVKGRDWPDPDTIRINPSTGVRYLSPVFPEDVNHPRNHAICVAVAAIVGEELKSKKPAGIPQTAKWTDDLLFKCAQNSFRACKESWKKGEKEENAKRAEINERSNRWYRRRCTKMLHIKSQLDAYAEKHGLPAHVMQHLLTEQLLSDEASGPEDEDESFDAWKVRMATAYGLTVLTPAALKKEQFLEVLKCPWRSDELSEISHELQALYDASLKTTASGNPKYKRVITPTQRTWDRIPYVAPWDFGISAEWLDAQRRDPASAPLVHDWGKYGDPEGFGAQAMSADSTTSDTRLRAVDPQFDFDGLSEREE</sequence>
<feature type="region of interest" description="Disordered" evidence="1">
    <location>
        <begin position="1"/>
        <end position="51"/>
    </location>
</feature>
<protein>
    <submittedName>
        <fullName evidence="2">Uncharacterized protein</fullName>
    </submittedName>
</protein>
<evidence type="ECO:0000256" key="1">
    <source>
        <dbReference type="SAM" id="MobiDB-lite"/>
    </source>
</evidence>
<feature type="compositionally biased region" description="Basic and acidic residues" evidence="1">
    <location>
        <begin position="7"/>
        <end position="21"/>
    </location>
</feature>
<evidence type="ECO:0000313" key="3">
    <source>
        <dbReference type="Proteomes" id="UP000623467"/>
    </source>
</evidence>
<proteinExistence type="predicted"/>
<dbReference type="EMBL" id="JACAZH010000001">
    <property type="protein sequence ID" value="KAF7377326.1"/>
    <property type="molecule type" value="Genomic_DNA"/>
</dbReference>
<feature type="compositionally biased region" description="Basic and acidic residues" evidence="1">
    <location>
        <begin position="192"/>
        <end position="201"/>
    </location>
</feature>
<gene>
    <name evidence="2" type="ORF">MSAN_00153400</name>
</gene>